<dbReference type="PROSITE" id="PS50995">
    <property type="entry name" value="HTH_MARR_2"/>
    <property type="match status" value="1"/>
</dbReference>
<protein>
    <submittedName>
        <fullName evidence="2">MarR family winged helix-turn-helix transcriptional regulator</fullName>
    </submittedName>
</protein>
<dbReference type="Proteomes" id="UP001521150">
    <property type="component" value="Unassembled WGS sequence"/>
</dbReference>
<proteinExistence type="predicted"/>
<dbReference type="Gene3D" id="1.10.10.10">
    <property type="entry name" value="Winged helix-like DNA-binding domain superfamily/Winged helix DNA-binding domain"/>
    <property type="match status" value="1"/>
</dbReference>
<evidence type="ECO:0000259" key="1">
    <source>
        <dbReference type="PROSITE" id="PS50995"/>
    </source>
</evidence>
<dbReference type="EMBL" id="JAJVCN010000001">
    <property type="protein sequence ID" value="MCE7003251.1"/>
    <property type="molecule type" value="Genomic_DNA"/>
</dbReference>
<gene>
    <name evidence="2" type="ORF">LWC34_10465</name>
</gene>
<keyword evidence="3" id="KW-1185">Reference proteome</keyword>
<dbReference type="InterPro" id="IPR036390">
    <property type="entry name" value="WH_DNA-bd_sf"/>
</dbReference>
<name>A0ABS8Z9C7_9PSEU</name>
<evidence type="ECO:0000313" key="2">
    <source>
        <dbReference type="EMBL" id="MCE7003251.1"/>
    </source>
</evidence>
<evidence type="ECO:0000313" key="3">
    <source>
        <dbReference type="Proteomes" id="UP001521150"/>
    </source>
</evidence>
<sequence length="96" mass="10817">MSRHLTVLERAGQISVEADPADSRTFLVRQTEAGRAEIDATVQAGTAVFMEVIADWPDKDVEIARELITRLNQSWALRGDPVASERQGPRWRRTRS</sequence>
<dbReference type="InterPro" id="IPR036388">
    <property type="entry name" value="WH-like_DNA-bd_sf"/>
</dbReference>
<comment type="caution">
    <text evidence="2">The sequence shown here is derived from an EMBL/GenBank/DDBJ whole genome shotgun (WGS) entry which is preliminary data.</text>
</comment>
<dbReference type="InterPro" id="IPR000835">
    <property type="entry name" value="HTH_MarR-typ"/>
</dbReference>
<feature type="domain" description="HTH marR-type" evidence="1">
    <location>
        <begin position="1"/>
        <end position="73"/>
    </location>
</feature>
<dbReference type="SUPFAM" id="SSF46785">
    <property type="entry name" value="Winged helix' DNA-binding domain"/>
    <property type="match status" value="1"/>
</dbReference>
<reference evidence="2 3" key="1">
    <citation type="submission" date="2021-12" db="EMBL/GenBank/DDBJ databases">
        <title>Genome sequence of Kibdelosporangium philippinense ATCC 49844.</title>
        <authorList>
            <person name="Fedorov E.A."/>
            <person name="Omeragic M."/>
            <person name="Shalygina K.F."/>
            <person name="Maclea K.S."/>
        </authorList>
    </citation>
    <scope>NUCLEOTIDE SEQUENCE [LARGE SCALE GENOMIC DNA]</scope>
    <source>
        <strain evidence="2 3">ATCC 49844</strain>
    </source>
</reference>
<accession>A0ABS8Z9C7</accession>
<dbReference type="RefSeq" id="WP_233724802.1">
    <property type="nucleotide sequence ID" value="NZ_JAJVCN010000001.1"/>
</dbReference>
<organism evidence="2 3">
    <name type="scientific">Kibdelosporangium philippinense</name>
    <dbReference type="NCBI Taxonomy" id="211113"/>
    <lineage>
        <taxon>Bacteria</taxon>
        <taxon>Bacillati</taxon>
        <taxon>Actinomycetota</taxon>
        <taxon>Actinomycetes</taxon>
        <taxon>Pseudonocardiales</taxon>
        <taxon>Pseudonocardiaceae</taxon>
        <taxon>Kibdelosporangium</taxon>
    </lineage>
</organism>